<dbReference type="EMBL" id="JZWT02000013">
    <property type="protein sequence ID" value="MFB6490752.1"/>
    <property type="molecule type" value="Genomic_DNA"/>
</dbReference>
<comment type="caution">
    <text evidence="1">The sequence shown here is derived from an EMBL/GenBank/DDBJ whole genome shotgun (WGS) entry which is preliminary data.</text>
</comment>
<evidence type="ECO:0000313" key="2">
    <source>
        <dbReference type="Proteomes" id="UP000033636"/>
    </source>
</evidence>
<sequence length="186" mass="20473">MPDIDPELFTIVVSGAPNVGKSSLVGCMSTAKPKVAEYPFTTKQIHVGHIFLRGDRVQVIDTPGLLDRPFEEMNAIERQAVLALRHLAKVIIFVVDPTPHGGYSLEMQIRLYKNIKSSFDAPVVPVLNKIDIASGDEIRRAEEALGGELPKIAAARCEGVAELTRQILEKYYVPQALEALRASRRA</sequence>
<dbReference type="Proteomes" id="UP000033636">
    <property type="component" value="Unassembled WGS sequence"/>
</dbReference>
<gene>
    <name evidence="1" type="ORF">TU35_005845</name>
</gene>
<proteinExistence type="predicted"/>
<accession>A0ACC6V112</accession>
<name>A0ACC6V112_9CREN</name>
<organism evidence="1 2">
    <name type="scientific">Thermoproteus sp. AZ2</name>
    <dbReference type="NCBI Taxonomy" id="1609232"/>
    <lineage>
        <taxon>Archaea</taxon>
        <taxon>Thermoproteota</taxon>
        <taxon>Thermoprotei</taxon>
        <taxon>Thermoproteales</taxon>
        <taxon>Thermoproteaceae</taxon>
        <taxon>Thermoproteus</taxon>
    </lineage>
</organism>
<protein>
    <submittedName>
        <fullName evidence="1">GTPase</fullName>
    </submittedName>
</protein>
<reference evidence="1" key="1">
    <citation type="submission" date="2024-07" db="EMBL/GenBank/DDBJ databases">
        <title>Metagenome and Metagenome-Assembled Genomes of Archaea from a hot spring from the geothermal field of Los Azufres, Mexico.</title>
        <authorList>
            <person name="Marin-Paredes R."/>
            <person name="Martinez-Romero E."/>
            <person name="Servin-Garciduenas L.E."/>
        </authorList>
    </citation>
    <scope>NUCLEOTIDE SEQUENCE</scope>
</reference>
<evidence type="ECO:0000313" key="1">
    <source>
        <dbReference type="EMBL" id="MFB6490752.1"/>
    </source>
</evidence>